<name>A0ABV1EQK1_9FIRM</name>
<comment type="caution">
    <text evidence="3">The sequence shown here is derived from an EMBL/GenBank/DDBJ whole genome shotgun (WGS) entry which is preliminary data.</text>
</comment>
<feature type="signal peptide" evidence="2">
    <location>
        <begin position="1"/>
        <end position="27"/>
    </location>
</feature>
<keyword evidence="2" id="KW-0732">Signal</keyword>
<organism evidence="3 4">
    <name type="scientific">Flavonifractor hominis</name>
    <dbReference type="NCBI Taxonomy" id="3133178"/>
    <lineage>
        <taxon>Bacteria</taxon>
        <taxon>Bacillati</taxon>
        <taxon>Bacillota</taxon>
        <taxon>Clostridia</taxon>
        <taxon>Eubacteriales</taxon>
        <taxon>Oscillospiraceae</taxon>
        <taxon>Flavonifractor</taxon>
    </lineage>
</organism>
<feature type="region of interest" description="Disordered" evidence="1">
    <location>
        <begin position="309"/>
        <end position="336"/>
    </location>
</feature>
<accession>A0ABV1EQK1</accession>
<dbReference type="EMBL" id="JBBMFT010000006">
    <property type="protein sequence ID" value="MEQ2456869.1"/>
    <property type="molecule type" value="Genomic_DNA"/>
</dbReference>
<protein>
    <submittedName>
        <fullName evidence="3">Uncharacterized protein</fullName>
    </submittedName>
</protein>
<dbReference type="RefSeq" id="WP_349140597.1">
    <property type="nucleotide sequence ID" value="NZ_JBBMFT010000006.1"/>
</dbReference>
<dbReference type="PROSITE" id="PS51257">
    <property type="entry name" value="PROKAR_LIPOPROTEIN"/>
    <property type="match status" value="1"/>
</dbReference>
<proteinExistence type="predicted"/>
<evidence type="ECO:0000313" key="4">
    <source>
        <dbReference type="Proteomes" id="UP001440599"/>
    </source>
</evidence>
<reference evidence="3 4" key="1">
    <citation type="submission" date="2024-03" db="EMBL/GenBank/DDBJ databases">
        <title>Human intestinal bacterial collection.</title>
        <authorList>
            <person name="Pauvert C."/>
            <person name="Hitch T.C.A."/>
            <person name="Clavel T."/>
        </authorList>
    </citation>
    <scope>NUCLEOTIDE SEQUENCE [LARGE SCALE GENOMIC DNA]</scope>
    <source>
        <strain evidence="3 4">CLA-AP-H34</strain>
    </source>
</reference>
<dbReference type="Proteomes" id="UP001440599">
    <property type="component" value="Unassembled WGS sequence"/>
</dbReference>
<feature type="compositionally biased region" description="Basic and acidic residues" evidence="1">
    <location>
        <begin position="321"/>
        <end position="336"/>
    </location>
</feature>
<sequence>MNTIRKKVLALSMAAALTLGCTSTAWAADSRLDYSNDGSDASNGRYVKVTDADSTWSTSYYQWNGENDADGKSGFAVDFSEEQKSSFLNIEFDLRFGQEGGGFELREADKNRDRMYGGDPAIQASVTDGKLVLQRVSGGAEVAIDPAAWYHVTIRGYSLGDQTAGNSYYSLYLQSYQDGVLTGERQTFAEGFASRSNKAKPDRLVFTGDASADNIHVTEVPVSSVRLNAEEDKTEITAGEMLQLTGTALTEYNEPMPDAVTYALSGSTDDKVHINDTGLLTSDADAADQTVTVTATSGGVTSDELKITVNASDDPVNPGEDNSKPEPGDPFDKEHSDWLQGSTYFYDNCAAEDRTGALLIKDGQSPNGTPYYRTDPSNSSDTLFEFNWGRELSSFTVWQADIRFETDGAGFTLRNKSGTSGNFNTHLYRSGTTLAVEKGASYDANVDADTWYQITLRGTYGVDDGQVDLYVQAYDSNGQLTGEIQKFENIYRRNDRATNRMVIDKGVSIDNVRVYEVAPSEVKLSAEGDKTEIPAASTLQFTGKLFTAKGEAMPSSSSAFMYELYQDGEKIFPDDISIGEDGLLTVLGSTSEQTITVRATSKTDAALYDEWDVHITPVEMLQIQTIGFNEEYTRLVNLSGTMNYVPDEDLAFVIAVYDQNGALKDSHAKQLSAEEADVGEFTVNVNWDLPADFDQGQDQIRIYIWTR</sequence>
<evidence type="ECO:0000256" key="2">
    <source>
        <dbReference type="SAM" id="SignalP"/>
    </source>
</evidence>
<evidence type="ECO:0000256" key="1">
    <source>
        <dbReference type="SAM" id="MobiDB-lite"/>
    </source>
</evidence>
<feature type="chain" id="PRO_5046199508" evidence="2">
    <location>
        <begin position="28"/>
        <end position="707"/>
    </location>
</feature>
<gene>
    <name evidence="3" type="ORF">WMO45_10065</name>
</gene>
<keyword evidence="4" id="KW-1185">Reference proteome</keyword>
<evidence type="ECO:0000313" key="3">
    <source>
        <dbReference type="EMBL" id="MEQ2456869.1"/>
    </source>
</evidence>